<evidence type="ECO:0000256" key="1">
    <source>
        <dbReference type="ARBA" id="ARBA00003041"/>
    </source>
</evidence>
<dbReference type="RefSeq" id="WP_225566861.1">
    <property type="nucleotide sequence ID" value="NZ_JAIXCQ010000017.1"/>
</dbReference>
<comment type="caution">
    <text evidence="8">The sequence shown here is derived from an EMBL/GenBank/DDBJ whole genome shotgun (WGS) entry which is preliminary data.</text>
</comment>
<comment type="function">
    <text evidence="1">Needed for flagellar regrowth and assembly.</text>
</comment>
<keyword evidence="6" id="KW-1006">Bacterial flagellum protein export</keyword>
<evidence type="ECO:0000313" key="8">
    <source>
        <dbReference type="EMBL" id="MCA5895133.1"/>
    </source>
</evidence>
<feature type="domain" description="Flagellar assembly protein FliH/Type III secretion system HrpE" evidence="7">
    <location>
        <begin position="89"/>
        <end position="200"/>
    </location>
</feature>
<dbReference type="PANTHER" id="PTHR34982:SF1">
    <property type="entry name" value="FLAGELLAR ASSEMBLY PROTEIN FLIH"/>
    <property type="match status" value="1"/>
</dbReference>
<evidence type="ECO:0000256" key="2">
    <source>
        <dbReference type="ARBA" id="ARBA00006602"/>
    </source>
</evidence>
<evidence type="ECO:0000313" key="9">
    <source>
        <dbReference type="Proteomes" id="UP001319870"/>
    </source>
</evidence>
<accession>A0ABS7ZJH0</accession>
<protein>
    <recommendedName>
        <fullName evidence="7">Flagellar assembly protein FliH/Type III secretion system HrpE domain-containing protein</fullName>
    </recommendedName>
</protein>
<keyword evidence="4" id="KW-1005">Bacterial flagellum biogenesis</keyword>
<keyword evidence="5" id="KW-0653">Protein transport</keyword>
<dbReference type="PANTHER" id="PTHR34982">
    <property type="entry name" value="YOP PROTEINS TRANSLOCATION PROTEIN L"/>
    <property type="match status" value="1"/>
</dbReference>
<evidence type="ECO:0000256" key="5">
    <source>
        <dbReference type="ARBA" id="ARBA00022927"/>
    </source>
</evidence>
<organism evidence="8 9">
    <name type="scientific">Isoptericola luteus</name>
    <dbReference type="NCBI Taxonomy" id="2879484"/>
    <lineage>
        <taxon>Bacteria</taxon>
        <taxon>Bacillati</taxon>
        <taxon>Actinomycetota</taxon>
        <taxon>Actinomycetes</taxon>
        <taxon>Micrococcales</taxon>
        <taxon>Promicromonosporaceae</taxon>
        <taxon>Isoptericola</taxon>
    </lineage>
</organism>
<dbReference type="InterPro" id="IPR018035">
    <property type="entry name" value="Flagellar_FliH/T3SS_HrpE"/>
</dbReference>
<dbReference type="Proteomes" id="UP001319870">
    <property type="component" value="Unassembled WGS sequence"/>
</dbReference>
<evidence type="ECO:0000256" key="6">
    <source>
        <dbReference type="ARBA" id="ARBA00023225"/>
    </source>
</evidence>
<dbReference type="EMBL" id="JAIXCQ010000017">
    <property type="protein sequence ID" value="MCA5895133.1"/>
    <property type="molecule type" value="Genomic_DNA"/>
</dbReference>
<gene>
    <name evidence="8" type="ORF">LEP48_17520</name>
</gene>
<evidence type="ECO:0000256" key="4">
    <source>
        <dbReference type="ARBA" id="ARBA00022795"/>
    </source>
</evidence>
<reference evidence="8 9" key="1">
    <citation type="submission" date="2021-09" db="EMBL/GenBank/DDBJ databases">
        <title>Isoptericola luteus sp. nov., a novel bacterium isolated from Harbin, the capital city of Heilongjiang province.</title>
        <authorList>
            <person name="Li J."/>
        </authorList>
    </citation>
    <scope>NUCLEOTIDE SEQUENCE [LARGE SCALE GENOMIC DNA]</scope>
    <source>
        <strain evidence="8 9">NEAU-Y5</strain>
    </source>
</reference>
<evidence type="ECO:0000259" key="7">
    <source>
        <dbReference type="Pfam" id="PF02108"/>
    </source>
</evidence>
<proteinExistence type="inferred from homology"/>
<evidence type="ECO:0000256" key="3">
    <source>
        <dbReference type="ARBA" id="ARBA00022448"/>
    </source>
</evidence>
<comment type="similarity">
    <text evidence="2">Belongs to the FliH family.</text>
</comment>
<keyword evidence="9" id="KW-1185">Reference proteome</keyword>
<sequence length="217" mass="22499">MSTDFVAAHRAADHQTTGTFVPQVAPVLPGTHLARLEASASARGYAAGYAAGARAAREEAAALRARLTAQDERRAAEHTERTARARQLLDAAARSLTERTVPVVTEAQDAVLAGALDLAEAIVGVHLADPPHAAHAALARATSDPQGAVVAVRLHPDDVQLLADTGVADVPLVPDRTLRPGDAVAELEQGFLDARVRTAVERARAALDDRGDAGSAS</sequence>
<dbReference type="Pfam" id="PF02108">
    <property type="entry name" value="FliH"/>
    <property type="match status" value="1"/>
</dbReference>
<keyword evidence="3" id="KW-0813">Transport</keyword>
<name>A0ABS7ZJH0_9MICO</name>
<dbReference type="InterPro" id="IPR051472">
    <property type="entry name" value="T3SS_Stator/FliH"/>
</dbReference>